<accession>A0A0N5AWC6</accession>
<feature type="domain" description="Ground-like" evidence="2">
    <location>
        <begin position="190"/>
        <end position="260"/>
    </location>
</feature>
<organism evidence="3 4">
    <name type="scientific">Syphacia muris</name>
    <dbReference type="NCBI Taxonomy" id="451379"/>
    <lineage>
        <taxon>Eukaryota</taxon>
        <taxon>Metazoa</taxon>
        <taxon>Ecdysozoa</taxon>
        <taxon>Nematoda</taxon>
        <taxon>Chromadorea</taxon>
        <taxon>Rhabditida</taxon>
        <taxon>Spirurina</taxon>
        <taxon>Oxyuridomorpha</taxon>
        <taxon>Oxyuroidea</taxon>
        <taxon>Oxyuridae</taxon>
        <taxon>Syphacia</taxon>
    </lineage>
</organism>
<protein>
    <submittedName>
        <fullName evidence="4">Ground-like domain-containing protein</fullName>
    </submittedName>
</protein>
<name>A0A0N5AWC6_9BILA</name>
<dbReference type="WBParaSite" id="SMUV_0000922201-mRNA-1">
    <property type="protein sequence ID" value="SMUV_0000922201-mRNA-1"/>
    <property type="gene ID" value="SMUV_0000922201"/>
</dbReference>
<keyword evidence="1" id="KW-0732">Signal</keyword>
<evidence type="ECO:0000313" key="4">
    <source>
        <dbReference type="WBParaSite" id="SMUV_0000922201-mRNA-1"/>
    </source>
</evidence>
<reference evidence="4" key="1">
    <citation type="submission" date="2017-02" db="UniProtKB">
        <authorList>
            <consortium name="WormBaseParasite"/>
        </authorList>
    </citation>
    <scope>IDENTIFICATION</scope>
</reference>
<keyword evidence="3" id="KW-1185">Reference proteome</keyword>
<evidence type="ECO:0000259" key="2">
    <source>
        <dbReference type="Pfam" id="PF04155"/>
    </source>
</evidence>
<dbReference type="AlphaFoldDB" id="A0A0N5AWC6"/>
<dbReference type="InterPro" id="IPR007284">
    <property type="entry name" value="Ground-like_dom"/>
</dbReference>
<proteinExistence type="predicted"/>
<feature type="chain" id="PRO_5005893589" evidence="1">
    <location>
        <begin position="20"/>
        <end position="268"/>
    </location>
</feature>
<evidence type="ECO:0000256" key="1">
    <source>
        <dbReference type="SAM" id="SignalP"/>
    </source>
</evidence>
<feature type="signal peptide" evidence="1">
    <location>
        <begin position="1"/>
        <end position="19"/>
    </location>
</feature>
<dbReference type="Pfam" id="PF04155">
    <property type="entry name" value="Ground-like"/>
    <property type="match status" value="1"/>
</dbReference>
<dbReference type="Proteomes" id="UP000046393">
    <property type="component" value="Unplaced"/>
</dbReference>
<evidence type="ECO:0000313" key="3">
    <source>
        <dbReference type="Proteomes" id="UP000046393"/>
    </source>
</evidence>
<sequence length="268" mass="30108">MVTTEVLLYLFGVLQLSTAQFFPASEQERCPPPPECPPIPAACINYFNQRQAYLQSRLPIIPQNPTYLQRQSLLNSIQPQIPLDRNLQSVRIPQSTSYLHSVPPTFTPLAPSPINSNPALTNSIVGTNFIPPRQPPLGIPPINPLQTHTINNLANSPFNDCCGRCSMICRHMARNGKAYHQKTTNIKRPDSTCTHSELRTLMAKAITEDPNESKRNILQSVEQEYGGDFHVFCSNDDFTYVTKSNTYCQITKDNVTCYAFQTTPPQQQ</sequence>